<dbReference type="RefSeq" id="WP_192912051.1">
    <property type="nucleotide sequence ID" value="NZ_CP062789.1"/>
</dbReference>
<proteinExistence type="predicted"/>
<evidence type="ECO:0000313" key="2">
    <source>
        <dbReference type="Proteomes" id="UP000593998"/>
    </source>
</evidence>
<dbReference type="AlphaFoldDB" id="A0A7L9J4E1"/>
<protein>
    <submittedName>
        <fullName evidence="1">Uncharacterized protein</fullName>
    </submittedName>
</protein>
<organism evidence="1 2">
    <name type="scientific">Janibacter indicus</name>
    <dbReference type="NCBI Taxonomy" id="857417"/>
    <lineage>
        <taxon>Bacteria</taxon>
        <taxon>Bacillati</taxon>
        <taxon>Actinomycetota</taxon>
        <taxon>Actinomycetes</taxon>
        <taxon>Micrococcales</taxon>
        <taxon>Intrasporangiaceae</taxon>
        <taxon>Janibacter</taxon>
    </lineage>
</organism>
<accession>A0A7L9J4E1</accession>
<dbReference type="EMBL" id="CP062789">
    <property type="protein sequence ID" value="QOK24234.1"/>
    <property type="molecule type" value="Genomic_DNA"/>
</dbReference>
<evidence type="ECO:0000313" key="1">
    <source>
        <dbReference type="EMBL" id="QOK24234.1"/>
    </source>
</evidence>
<dbReference type="Proteomes" id="UP000593998">
    <property type="component" value="Chromosome"/>
</dbReference>
<name>A0A7L9J4E1_9MICO</name>
<sequence length="373" mass="41210">METVEAEVREFATQTNLLVWEGIPWGGATTLNPESQSLADFLAIARAVGAPILYLDPDGSAAAFAANGVVHVFATPAERARLTGGDSDEDLLLDEDEDQPSGSIAIRVGGSRDYNDPYYDWQSGKKVSGRVREAVDALVADNRFNGYRSGHVVAEYVAELDAEDADAVERVARRVFEDTVGKQLDHRAAQLVQTLVKDPSYDPLAWGPENHAFIEERVEDEDPRLLERLERALSTYAYESGARTKAERELAKRAEAILLALSPAERDRLGFASRNAAKLQVLAPHLEGESSSKAERLAKEVARLEQERFGLPREERYATAARHLQASGMTRAEVSRRLGISNSIVERIVATHRRDVELTSDDPIRVDLAPEFF</sequence>
<reference evidence="1 2" key="1">
    <citation type="submission" date="2020-10" db="EMBL/GenBank/DDBJ databases">
        <title>Janibacter indicus TT2 genome sequence.</title>
        <authorList>
            <person name="Lee K."/>
            <person name="Ganzorig M."/>
        </authorList>
    </citation>
    <scope>NUCLEOTIDE SEQUENCE [LARGE SCALE GENOMIC DNA]</scope>
    <source>
        <strain evidence="1 2">TT2</strain>
    </source>
</reference>
<gene>
    <name evidence="1" type="ORF">IGS73_07755</name>
</gene>